<evidence type="ECO:0000256" key="2">
    <source>
        <dbReference type="ARBA" id="ARBA00022723"/>
    </source>
</evidence>
<dbReference type="Gene3D" id="3.30.40.10">
    <property type="entry name" value="Zinc/RING finger domain, C3HC4 (zinc finger)"/>
    <property type="match status" value="1"/>
</dbReference>
<comment type="subcellular location">
    <subcellularLocation>
        <location evidence="1">Nucleus</location>
    </subcellularLocation>
</comment>
<sequence length="1171" mass="133230">MLKDDFKKPKSKREETPKRGLMLGQKVEVRSTEDGFDGSWHSATISPYHDDSMYLVHYDHILADEGSTSLTDLVDVPPVIPSNRAHVYYRGLIRPQPPSFEISRWGLTYGLCVDALVSDAWWEGVIFDQEDGSDERLVLFPDLGDQQVIKFEDVRVTHDWEDAQQVWKPRGLWLFLELIEKYEQELPVVVSVRQLWYDVRLKEVFQKSIKEWTFWVRPMWDEVVHEAICDNLNKNAEHALNVINSENTVTLVKKACEKRKIQVKETEFLEPFEPSGEVSSEYEAELARSWVKRKKPRASGEIDFIGHLGPSRDILMKDDDCSTSTCSDDSCDPNFTLHEQIDSSTHSGPTSSEFRCKDEVQVAFGSAMSGGKQSRGNLDFKRKHSLSEIENTWLPASQNILPRAENCPEALGSFLLASIEGNYQNAVLKARMHLSYIGWKIESKKDTNREMVRMRYTPPKGQGKFYSLRQVCIFLTKGVGSAQTLKSQNDPQSMVSLPVELSVSSAQNGTSPETPEILEPRNKKAEIGRSTLKKNLGLKLCKEKARPKTCSNNECVVSDYCPQPVVNLYDLGSRGSTVQSTATHTPRTILAWLIDYNALLPRTKVTYMIKKELLCMLEGRITRDGIQCDCCQIVFNLTNFEAHARGTSNRPSAHIFLEDGRSLLECQEQMLQKNMLKNLAGKPHWRIKTRQYLPEGTWFCPSCHCGSCGRSNFNENAGLFTENTVLYCDQCEREYHLGCLNERRRKLDITKSNWFCSKKCEKIFVGLKKLLGKPILVGSDNLFWTILKFSQEGMDTKTLTEDHSKLNIALDILHECFEPVEESHTKDLVRDVIFNKRAKLNRLHFQGFYTVLLEREDELISVATVRVLGEKVAEVPLVGTGVQFREQGMCRILMNTLEKKLRELGVETVVLPSAPQVVQAWTKSFGYSKMTIFERLEFLGYTFLTFQGTTMCKKILTSMANSVRSREKRDSNKDLTTRSNKSFGFQVTKAGQSTTAEQISVQDAVYSHHSNVAPIQATPLTVVASKQRNIKHEHTETDTDGICLIRHFDERQRDMPPFCYNSSHRKRLNSQREDPSHPNFNKPPRVPAKRSKTDSSRAKASRSVPQVAMTSEEVQDVESRSTSGSDSQASVYSTDYFYDNEAAPASDSLQYEAFLNPTVEEQEQDTRTTGK</sequence>
<dbReference type="SUPFAM" id="SSF57903">
    <property type="entry name" value="FYVE/PHD zinc finger"/>
    <property type="match status" value="1"/>
</dbReference>
<feature type="domain" description="N-acetyltransferase" evidence="9">
    <location>
        <begin position="794"/>
        <end position="956"/>
    </location>
</feature>
<dbReference type="InterPro" id="IPR000182">
    <property type="entry name" value="GNAT_dom"/>
</dbReference>
<reference evidence="10 11" key="1">
    <citation type="journal article" date="2020" name="IScience">
        <title>Genome Sequencing of the Endangered Kingdonia uniflora (Circaeasteraceae, Ranunculales) Reveals Potential Mechanisms of Evolutionary Specialization.</title>
        <authorList>
            <person name="Sun Y."/>
            <person name="Deng T."/>
            <person name="Zhang A."/>
            <person name="Moore M.J."/>
            <person name="Landis J.B."/>
            <person name="Lin N."/>
            <person name="Zhang H."/>
            <person name="Zhang X."/>
            <person name="Huang J."/>
            <person name="Zhang X."/>
            <person name="Sun H."/>
            <person name="Wang H."/>
        </authorList>
    </citation>
    <scope>NUCLEOTIDE SEQUENCE [LARGE SCALE GENOMIC DNA]</scope>
    <source>
        <strain evidence="10">TB1705</strain>
        <tissue evidence="10">Leaf</tissue>
    </source>
</reference>
<dbReference type="Proteomes" id="UP000541444">
    <property type="component" value="Unassembled WGS sequence"/>
</dbReference>
<dbReference type="Pfam" id="PF00628">
    <property type="entry name" value="PHD"/>
    <property type="match status" value="1"/>
</dbReference>
<dbReference type="Pfam" id="PF16135">
    <property type="entry name" value="TDBD"/>
    <property type="match status" value="1"/>
</dbReference>
<dbReference type="InterPro" id="IPR042163">
    <property type="entry name" value="PHF12"/>
</dbReference>
<keyword evidence="5" id="KW-0539">Nucleus</keyword>
<evidence type="ECO:0000256" key="1">
    <source>
        <dbReference type="ARBA" id="ARBA00004123"/>
    </source>
</evidence>
<dbReference type="GO" id="GO:0016747">
    <property type="term" value="F:acyltransferase activity, transferring groups other than amino-acyl groups"/>
    <property type="evidence" value="ECO:0007669"/>
    <property type="project" value="InterPro"/>
</dbReference>
<gene>
    <name evidence="10" type="ORF">GIB67_036734</name>
</gene>
<dbReference type="GO" id="GO:0008270">
    <property type="term" value="F:zinc ion binding"/>
    <property type="evidence" value="ECO:0007669"/>
    <property type="project" value="UniProtKB-KW"/>
</dbReference>
<evidence type="ECO:0008006" key="12">
    <source>
        <dbReference type="Google" id="ProtNLM"/>
    </source>
</evidence>
<dbReference type="OrthoDB" id="1903104at2759"/>
<dbReference type="Pfam" id="PF05641">
    <property type="entry name" value="Agenet"/>
    <property type="match status" value="1"/>
</dbReference>
<comment type="caution">
    <text evidence="10">The sequence shown here is derived from an EMBL/GenBank/DDBJ whole genome shotgun (WGS) entry which is preliminary data.</text>
</comment>
<dbReference type="GO" id="GO:0005634">
    <property type="term" value="C:nucleus"/>
    <property type="evidence" value="ECO:0007669"/>
    <property type="project" value="UniProtKB-SubCell"/>
</dbReference>
<dbReference type="InterPro" id="IPR011011">
    <property type="entry name" value="Znf_FYVE_PHD"/>
</dbReference>
<dbReference type="CDD" id="cd04301">
    <property type="entry name" value="NAT_SF"/>
    <property type="match status" value="1"/>
</dbReference>
<evidence type="ECO:0000256" key="5">
    <source>
        <dbReference type="ARBA" id="ARBA00023242"/>
    </source>
</evidence>
<evidence type="ECO:0000256" key="3">
    <source>
        <dbReference type="ARBA" id="ARBA00022771"/>
    </source>
</evidence>
<dbReference type="AlphaFoldDB" id="A0A7J7LWM3"/>
<dbReference type="InterPro" id="IPR014002">
    <property type="entry name" value="Agenet_dom_plant"/>
</dbReference>
<feature type="domain" description="PHD-type" evidence="8">
    <location>
        <begin position="702"/>
        <end position="762"/>
    </location>
</feature>
<evidence type="ECO:0000313" key="11">
    <source>
        <dbReference type="Proteomes" id="UP000541444"/>
    </source>
</evidence>
<dbReference type="InterPro" id="IPR013083">
    <property type="entry name" value="Znf_RING/FYVE/PHD"/>
</dbReference>
<dbReference type="Pfam" id="PF22970">
    <property type="entry name" value="DUF7028"/>
    <property type="match status" value="1"/>
</dbReference>
<dbReference type="InterPro" id="IPR016181">
    <property type="entry name" value="Acyl_CoA_acyltransferase"/>
</dbReference>
<dbReference type="GO" id="GO:0003714">
    <property type="term" value="F:transcription corepressor activity"/>
    <property type="evidence" value="ECO:0007669"/>
    <property type="project" value="InterPro"/>
</dbReference>
<keyword evidence="2" id="KW-0479">Metal-binding</keyword>
<dbReference type="InterPro" id="IPR001965">
    <property type="entry name" value="Znf_PHD"/>
</dbReference>
<dbReference type="EMBL" id="JACGCM010001948">
    <property type="protein sequence ID" value="KAF6147015.1"/>
    <property type="molecule type" value="Genomic_DNA"/>
</dbReference>
<evidence type="ECO:0000313" key="10">
    <source>
        <dbReference type="EMBL" id="KAF6147015.1"/>
    </source>
</evidence>
<dbReference type="InterPro" id="IPR056511">
    <property type="entry name" value="IDM1_C"/>
</dbReference>
<dbReference type="PANTHER" id="PTHR46309:SF12">
    <property type="entry name" value="GB|AAC80581.1"/>
    <property type="match status" value="1"/>
</dbReference>
<dbReference type="PANTHER" id="PTHR46309">
    <property type="entry name" value="PHD FINGER PROTEIN 12"/>
    <property type="match status" value="1"/>
</dbReference>
<keyword evidence="4" id="KW-0862">Zinc</keyword>
<evidence type="ECO:0000256" key="6">
    <source>
        <dbReference type="PROSITE-ProRule" id="PRU00146"/>
    </source>
</evidence>
<dbReference type="PROSITE" id="PS51186">
    <property type="entry name" value="GNAT"/>
    <property type="match status" value="1"/>
</dbReference>
<dbReference type="Gene3D" id="3.40.630.30">
    <property type="match status" value="1"/>
</dbReference>
<organism evidence="10 11">
    <name type="scientific">Kingdonia uniflora</name>
    <dbReference type="NCBI Taxonomy" id="39325"/>
    <lineage>
        <taxon>Eukaryota</taxon>
        <taxon>Viridiplantae</taxon>
        <taxon>Streptophyta</taxon>
        <taxon>Embryophyta</taxon>
        <taxon>Tracheophyta</taxon>
        <taxon>Spermatophyta</taxon>
        <taxon>Magnoliopsida</taxon>
        <taxon>Ranunculales</taxon>
        <taxon>Circaeasteraceae</taxon>
        <taxon>Kingdonia</taxon>
    </lineage>
</organism>
<dbReference type="InterPro" id="IPR019787">
    <property type="entry name" value="Znf_PHD-finger"/>
</dbReference>
<proteinExistence type="predicted"/>
<dbReference type="GO" id="GO:0006357">
    <property type="term" value="P:regulation of transcription by RNA polymerase II"/>
    <property type="evidence" value="ECO:0007669"/>
    <property type="project" value="TreeGrafter"/>
</dbReference>
<keyword evidence="3 6" id="KW-0863">Zinc-finger</keyword>
<dbReference type="InterPro" id="IPR054292">
    <property type="entry name" value="DUF7028"/>
</dbReference>
<keyword evidence="11" id="KW-1185">Reference proteome</keyword>
<protein>
    <recommendedName>
        <fullName evidence="12">N-acetyltransferase domain-containing protein</fullName>
    </recommendedName>
</protein>
<name>A0A7J7LWM3_9MAGN</name>
<dbReference type="SMART" id="SM00249">
    <property type="entry name" value="PHD"/>
    <property type="match status" value="1"/>
</dbReference>
<feature type="region of interest" description="Disordered" evidence="7">
    <location>
        <begin position="1054"/>
        <end position="1131"/>
    </location>
</feature>
<dbReference type="Pfam" id="PF23209">
    <property type="entry name" value="IDM1_C"/>
    <property type="match status" value="1"/>
</dbReference>
<dbReference type="InterPro" id="IPR032308">
    <property type="entry name" value="TDBD"/>
</dbReference>
<evidence type="ECO:0000259" key="8">
    <source>
        <dbReference type="PROSITE" id="PS50016"/>
    </source>
</evidence>
<dbReference type="InterPro" id="IPR008395">
    <property type="entry name" value="Agenet-like_dom"/>
</dbReference>
<dbReference type="SMART" id="SM00743">
    <property type="entry name" value="Agenet"/>
    <property type="match status" value="2"/>
</dbReference>
<evidence type="ECO:0000256" key="7">
    <source>
        <dbReference type="SAM" id="MobiDB-lite"/>
    </source>
</evidence>
<evidence type="ECO:0000259" key="9">
    <source>
        <dbReference type="PROSITE" id="PS51186"/>
    </source>
</evidence>
<evidence type="ECO:0000256" key="4">
    <source>
        <dbReference type="ARBA" id="ARBA00022833"/>
    </source>
</evidence>
<feature type="compositionally biased region" description="Polar residues" evidence="7">
    <location>
        <begin position="1120"/>
        <end position="1131"/>
    </location>
</feature>
<dbReference type="PROSITE" id="PS50016">
    <property type="entry name" value="ZF_PHD_2"/>
    <property type="match status" value="1"/>
</dbReference>
<dbReference type="SUPFAM" id="SSF55729">
    <property type="entry name" value="Acyl-CoA N-acyltransferases (Nat)"/>
    <property type="match status" value="1"/>
</dbReference>
<accession>A0A7J7LWM3</accession>